<sequence>MEMVPKACPNLRELHLRLLNDIIGQQSFRERIQQVLDDPSFTFPLLQKFFCIYFMNCNTFLVRHPGIKKLECLASSESGFLGLLPNLRYFSGYVSDYLALCTKCRAPVESLEVDLSRYNAEEEEISFISGLINAKMLRKLVLPDCWPTAITLAFLGSMTNACPKLTHFACTLWEEESIVSLLLSALSDYCDWYNHCADSLCFTAFDLLHYSSQSCRPRTPETETNMHIRT</sequence>
<dbReference type="AlphaFoldDB" id="A0A6A4ILE7"/>
<organism evidence="1 2">
    <name type="scientific">Gymnopus androsaceus JB14</name>
    <dbReference type="NCBI Taxonomy" id="1447944"/>
    <lineage>
        <taxon>Eukaryota</taxon>
        <taxon>Fungi</taxon>
        <taxon>Dikarya</taxon>
        <taxon>Basidiomycota</taxon>
        <taxon>Agaricomycotina</taxon>
        <taxon>Agaricomycetes</taxon>
        <taxon>Agaricomycetidae</taxon>
        <taxon>Agaricales</taxon>
        <taxon>Marasmiineae</taxon>
        <taxon>Omphalotaceae</taxon>
        <taxon>Gymnopus</taxon>
    </lineage>
</organism>
<accession>A0A6A4ILE7</accession>
<dbReference type="Proteomes" id="UP000799118">
    <property type="component" value="Unassembled WGS sequence"/>
</dbReference>
<gene>
    <name evidence="1" type="ORF">BT96DRAFT_588784</name>
</gene>
<evidence type="ECO:0000313" key="2">
    <source>
        <dbReference type="Proteomes" id="UP000799118"/>
    </source>
</evidence>
<dbReference type="EMBL" id="ML769388">
    <property type="protein sequence ID" value="KAE9409324.1"/>
    <property type="molecule type" value="Genomic_DNA"/>
</dbReference>
<dbReference type="OrthoDB" id="3116589at2759"/>
<evidence type="ECO:0008006" key="3">
    <source>
        <dbReference type="Google" id="ProtNLM"/>
    </source>
</evidence>
<keyword evidence="2" id="KW-1185">Reference proteome</keyword>
<evidence type="ECO:0000313" key="1">
    <source>
        <dbReference type="EMBL" id="KAE9409324.1"/>
    </source>
</evidence>
<proteinExistence type="predicted"/>
<protein>
    <recommendedName>
        <fullName evidence="3">F-box domain-containing protein</fullName>
    </recommendedName>
</protein>
<name>A0A6A4ILE7_9AGAR</name>
<reference evidence="1" key="1">
    <citation type="journal article" date="2019" name="Environ. Microbiol.">
        <title>Fungal ecological strategies reflected in gene transcription - a case study of two litter decomposers.</title>
        <authorList>
            <person name="Barbi F."/>
            <person name="Kohler A."/>
            <person name="Barry K."/>
            <person name="Baskaran P."/>
            <person name="Daum C."/>
            <person name="Fauchery L."/>
            <person name="Ihrmark K."/>
            <person name="Kuo A."/>
            <person name="LaButti K."/>
            <person name="Lipzen A."/>
            <person name="Morin E."/>
            <person name="Grigoriev I.V."/>
            <person name="Henrissat B."/>
            <person name="Lindahl B."/>
            <person name="Martin F."/>
        </authorList>
    </citation>
    <scope>NUCLEOTIDE SEQUENCE</scope>
    <source>
        <strain evidence="1">JB14</strain>
    </source>
</reference>